<keyword evidence="1" id="KW-0808">Transferase</keyword>
<dbReference type="Pfam" id="PF23046">
    <property type="entry name" value="tSH3-B_UBE2O"/>
    <property type="match status" value="1"/>
</dbReference>
<protein>
    <recommendedName>
        <fullName evidence="4">UBC core domain-containing protein</fullName>
    </recommendedName>
</protein>
<dbReference type="SMART" id="SM00212">
    <property type="entry name" value="UBCc"/>
    <property type="match status" value="1"/>
</dbReference>
<dbReference type="InterPro" id="IPR057733">
    <property type="entry name" value="UBE2O-like_SH3-B"/>
</dbReference>
<evidence type="ECO:0000313" key="6">
    <source>
        <dbReference type="Proteomes" id="UP000288716"/>
    </source>
</evidence>
<dbReference type="VEuPathDB" id="VectorBase:LDEU006860"/>
<feature type="non-terminal residue" evidence="5">
    <location>
        <position position="872"/>
    </location>
</feature>
<dbReference type="EMBL" id="NCKV01003985">
    <property type="protein sequence ID" value="RWS25180.1"/>
    <property type="molecule type" value="Genomic_DNA"/>
</dbReference>
<feature type="region of interest" description="Disordered" evidence="3">
    <location>
        <begin position="309"/>
        <end position="358"/>
    </location>
</feature>
<evidence type="ECO:0000256" key="3">
    <source>
        <dbReference type="SAM" id="MobiDB-lite"/>
    </source>
</evidence>
<feature type="compositionally biased region" description="Low complexity" evidence="3">
    <location>
        <begin position="318"/>
        <end position="329"/>
    </location>
</feature>
<evidence type="ECO:0000256" key="2">
    <source>
        <dbReference type="ARBA" id="ARBA00022786"/>
    </source>
</evidence>
<dbReference type="InterPro" id="IPR016135">
    <property type="entry name" value="UBQ-conjugating_enzyme/RWD"/>
</dbReference>
<feature type="compositionally biased region" description="Basic and acidic residues" evidence="3">
    <location>
        <begin position="338"/>
        <end position="353"/>
    </location>
</feature>
<keyword evidence="6" id="KW-1185">Reference proteome</keyword>
<dbReference type="CDD" id="cd23837">
    <property type="entry name" value="UBCc_UBE2O"/>
    <property type="match status" value="1"/>
</dbReference>
<dbReference type="Gene3D" id="3.10.110.10">
    <property type="entry name" value="Ubiquitin Conjugating Enzyme"/>
    <property type="match status" value="1"/>
</dbReference>
<dbReference type="AlphaFoldDB" id="A0A443SCF7"/>
<evidence type="ECO:0000313" key="5">
    <source>
        <dbReference type="EMBL" id="RWS25180.1"/>
    </source>
</evidence>
<dbReference type="SUPFAM" id="SSF54495">
    <property type="entry name" value="UBC-like"/>
    <property type="match status" value="1"/>
</dbReference>
<dbReference type="Proteomes" id="UP000288716">
    <property type="component" value="Unassembled WGS sequence"/>
</dbReference>
<comment type="caution">
    <text evidence="5">The sequence shown here is derived from an EMBL/GenBank/DDBJ whole genome shotgun (WGS) entry which is preliminary data.</text>
</comment>
<proteinExistence type="predicted"/>
<evidence type="ECO:0000256" key="1">
    <source>
        <dbReference type="ARBA" id="ARBA00022679"/>
    </source>
</evidence>
<name>A0A443SCF7_9ACAR</name>
<dbReference type="InterPro" id="IPR000608">
    <property type="entry name" value="UBC"/>
</dbReference>
<dbReference type="PROSITE" id="PS50127">
    <property type="entry name" value="UBC_2"/>
    <property type="match status" value="1"/>
</dbReference>
<dbReference type="PANTHER" id="PTHR46116:SF15">
    <property type="entry name" value="(E3-INDEPENDENT) E2 UBIQUITIN-CONJUGATING ENZYME"/>
    <property type="match status" value="1"/>
</dbReference>
<dbReference type="Pfam" id="PF00179">
    <property type="entry name" value="UQ_con"/>
    <property type="match status" value="1"/>
</dbReference>
<dbReference type="OrthoDB" id="47801at2759"/>
<dbReference type="PANTHER" id="PTHR46116">
    <property type="entry name" value="(E3-INDEPENDENT) E2 UBIQUITIN-CONJUGATING ENZYME"/>
    <property type="match status" value="1"/>
</dbReference>
<dbReference type="Pfam" id="PF23043">
    <property type="entry name" value="SH3-B_UBE2O"/>
    <property type="match status" value="1"/>
</dbReference>
<reference evidence="5 6" key="1">
    <citation type="journal article" date="2018" name="Gigascience">
        <title>Genomes of trombidid mites reveal novel predicted allergens and laterally-transferred genes associated with secondary metabolism.</title>
        <authorList>
            <person name="Dong X."/>
            <person name="Chaisiri K."/>
            <person name="Xia D."/>
            <person name="Armstrong S.D."/>
            <person name="Fang Y."/>
            <person name="Donnelly M.J."/>
            <person name="Kadowaki T."/>
            <person name="McGarry J.W."/>
            <person name="Darby A.C."/>
            <person name="Makepeace B.L."/>
        </authorList>
    </citation>
    <scope>NUCLEOTIDE SEQUENCE [LARGE SCALE GENOMIC DNA]</scope>
    <source>
        <strain evidence="5">UoL-UT</strain>
    </source>
</reference>
<dbReference type="Pfam" id="PF23044">
    <property type="entry name" value="SH3-C_UBE2O"/>
    <property type="match status" value="1"/>
</dbReference>
<organism evidence="5 6">
    <name type="scientific">Leptotrombidium deliense</name>
    <dbReference type="NCBI Taxonomy" id="299467"/>
    <lineage>
        <taxon>Eukaryota</taxon>
        <taxon>Metazoa</taxon>
        <taxon>Ecdysozoa</taxon>
        <taxon>Arthropoda</taxon>
        <taxon>Chelicerata</taxon>
        <taxon>Arachnida</taxon>
        <taxon>Acari</taxon>
        <taxon>Acariformes</taxon>
        <taxon>Trombidiformes</taxon>
        <taxon>Prostigmata</taxon>
        <taxon>Anystina</taxon>
        <taxon>Parasitengona</taxon>
        <taxon>Trombiculoidea</taxon>
        <taxon>Trombiculidae</taxon>
        <taxon>Leptotrombidium</taxon>
    </lineage>
</organism>
<dbReference type="InterPro" id="IPR057734">
    <property type="entry name" value="UBE2O-like_SH3-C"/>
</dbReference>
<keyword evidence="2" id="KW-0833">Ubl conjugation pathway</keyword>
<evidence type="ECO:0000259" key="4">
    <source>
        <dbReference type="PROSITE" id="PS50127"/>
    </source>
</evidence>
<gene>
    <name evidence="5" type="ORF">B4U80_01458</name>
</gene>
<dbReference type="InterPro" id="IPR057735">
    <property type="entry name" value="UBE2O-like_tSH3-B"/>
</dbReference>
<dbReference type="GO" id="GO:0061631">
    <property type="term" value="F:ubiquitin conjugating enzyme activity"/>
    <property type="evidence" value="ECO:0007669"/>
    <property type="project" value="TreeGrafter"/>
</dbReference>
<accession>A0A443SCF7</accession>
<feature type="region of interest" description="Disordered" evidence="3">
    <location>
        <begin position="391"/>
        <end position="412"/>
    </location>
</feature>
<feature type="domain" description="UBC core" evidence="4">
    <location>
        <begin position="706"/>
        <end position="866"/>
    </location>
</feature>
<sequence>MSAANIANVSSIVSVENISFDVFDAFIPMESEFIDKKMSVCDWNLLPGCFVRRVTQSNDDQIGSCKEAKVKLCLKTLDTNEVIENVDRSQFVPVTTVSFGTLFLYKSWVGKVMKVMYSVTIKLDDNSRGVVHFEDISEFVDQSKERRRVMPFCAYNSITKCCVGKRLIGPKKQLRDARWLQISDETKKCIESDEGESTIHITLTDVGISELRVQWLYCISEEVVASAAQSSSSKQTDMAADEVKNNLYRVVDGISSNGLKAPSKILKGKDLSAVKSLNFISNCLKSRVGENGYYIKQGVSDVGATATSTSVSFDDNTETTSNDDTGTESLEIAADEQEPGKSSESLEKEKIDDEMNGNDDGDLLSIMVTFFDDTEPLPLQPIEPFGSIEQYKRKKSQRSELKNKRRKPSKDCFSLSNNGVPVQIVSSTTLVTVVWPNGEIETDIPPSALVPFDYFMEGDDMFPGKFVQKIDNHKSGEYGVVQNVSFSERTANVNWYKRVDGHSSDVVPVFVKSELVSTYDIKKDPRLCFYRGAYIYKTTHSATDNGSCNRVGQVINPWCDGQVLCGWADGSQSRVYPDELLILSRVNAVETSKGPLPLPKTVSPVLKSVKETTESLKAMLDKMKNSKVPTSSKFVKMLEDMLSKESKMMAAAEGVPNSSSEEEKDEGFEETCDNKLFDCGELKTLETVPDDHKYKDIVFQPANPGNFMKRVKKELMILKNSLPPTILVKTFENRLDLFSVMICGPKETPYEDGVFLFDIQLPATYPNVPPVVHYYSYCSKRMNPNLYEDGLVCLSLLGTWTGSESEMWSPKSNLLQLLVSIQGLILVDEPYFNEPGYVRQKGTSNGSKKSKLYNEMVVIKLVQSMSKLIQNP</sequence>
<dbReference type="STRING" id="299467.A0A443SCF7"/>